<dbReference type="EMBL" id="CAJVQA010015648">
    <property type="protein sequence ID" value="CAG8738499.1"/>
    <property type="molecule type" value="Genomic_DNA"/>
</dbReference>
<dbReference type="OrthoDB" id="2418851at2759"/>
<organism evidence="1 2">
    <name type="scientific">Cetraspora pellucida</name>
    <dbReference type="NCBI Taxonomy" id="1433469"/>
    <lineage>
        <taxon>Eukaryota</taxon>
        <taxon>Fungi</taxon>
        <taxon>Fungi incertae sedis</taxon>
        <taxon>Mucoromycota</taxon>
        <taxon>Glomeromycotina</taxon>
        <taxon>Glomeromycetes</taxon>
        <taxon>Diversisporales</taxon>
        <taxon>Gigasporaceae</taxon>
        <taxon>Cetraspora</taxon>
    </lineage>
</organism>
<reference evidence="1" key="1">
    <citation type="submission" date="2021-06" db="EMBL/GenBank/DDBJ databases">
        <authorList>
            <person name="Kallberg Y."/>
            <person name="Tangrot J."/>
            <person name="Rosling A."/>
        </authorList>
    </citation>
    <scope>NUCLEOTIDE SEQUENCE</scope>
    <source>
        <strain evidence="1">FL966</strain>
    </source>
</reference>
<proteinExistence type="predicted"/>
<dbReference type="Proteomes" id="UP000789759">
    <property type="component" value="Unassembled WGS sequence"/>
</dbReference>
<gene>
    <name evidence="1" type="ORF">CPELLU_LOCUS13953</name>
</gene>
<comment type="caution">
    <text evidence="1">The sequence shown here is derived from an EMBL/GenBank/DDBJ whole genome shotgun (WGS) entry which is preliminary data.</text>
</comment>
<evidence type="ECO:0000313" key="1">
    <source>
        <dbReference type="EMBL" id="CAG8738499.1"/>
    </source>
</evidence>
<feature type="non-terminal residue" evidence="1">
    <location>
        <position position="1"/>
    </location>
</feature>
<name>A0A9N9IIE0_9GLOM</name>
<dbReference type="AlphaFoldDB" id="A0A9N9IIE0"/>
<sequence length="247" mass="28244">MEENTSGLTVAVFGQKITVQEIEYQLEFQEYPRTFNTGVATVYNISTFEDENQQIATKVQDAFALKNIQYAYGDLGNIKKSIKCPFLGVKTRHEYHTCQGIKVCECASSDLEVSHTSVDFESKLYKKIFDSHEFSHDNAALSTFITAFKTPCRAINPVTNEQCDGLPILKEYSYVQGKSSIRIFIGCNKWQSTQCNHHYITINSRVNRQYLEKLFCEYNYIDSQSIITDPIKDCYYVQPISGKTSLC</sequence>
<evidence type="ECO:0000313" key="2">
    <source>
        <dbReference type="Proteomes" id="UP000789759"/>
    </source>
</evidence>
<keyword evidence="2" id="KW-1185">Reference proteome</keyword>
<accession>A0A9N9IIE0</accession>
<protein>
    <submittedName>
        <fullName evidence="1">15916_t:CDS:1</fullName>
    </submittedName>
</protein>